<keyword evidence="2" id="KW-0813">Transport</keyword>
<dbReference type="InterPro" id="IPR020846">
    <property type="entry name" value="MFS_dom"/>
</dbReference>
<dbReference type="PROSITE" id="PS50850">
    <property type="entry name" value="MFS"/>
    <property type="match status" value="1"/>
</dbReference>
<feature type="transmembrane region" description="Helical" evidence="7">
    <location>
        <begin position="103"/>
        <end position="122"/>
    </location>
</feature>
<organism evidence="9 10">
    <name type="scientific">Clonostachys solani</name>
    <dbReference type="NCBI Taxonomy" id="160281"/>
    <lineage>
        <taxon>Eukaryota</taxon>
        <taxon>Fungi</taxon>
        <taxon>Dikarya</taxon>
        <taxon>Ascomycota</taxon>
        <taxon>Pezizomycotina</taxon>
        <taxon>Sordariomycetes</taxon>
        <taxon>Hypocreomycetidae</taxon>
        <taxon>Hypocreales</taxon>
        <taxon>Bionectriaceae</taxon>
        <taxon>Clonostachys</taxon>
    </lineage>
</organism>
<dbReference type="GO" id="GO:0022857">
    <property type="term" value="F:transmembrane transporter activity"/>
    <property type="evidence" value="ECO:0007669"/>
    <property type="project" value="InterPro"/>
</dbReference>
<sequence length="513" mass="56782">MDDKDRTPEVSTESNKQQEIRVENVLRPEYNATSRHDAESEAAETRLRHKIDRYVAPNIAIIYLLCFLDRINIGMEAVDNCRNARISTLEQDLDMHGYDYNKLLAVFYVAYIVAEMPCTFACKLVGPGWFLPGATAAFGLLTLCMAFVQSLGAAYAVRFLLGIAEAGVLPGIAYYLSRWYRRSELTFRVAVCMVMAPLSGAFGGLLASGLLSLESVGSLRAWRIIFLVEGIITFGLGVITFFTMTDSPQSAKWLTEEERELAMTRLKVERQGTIELVDKWNLKKLKLGVLSPSTLTTFFNFLLLGVIVQSFSIFLPTIVRTIYPNESAITQQLRSAPPYILGAFFAISLPWLSSRIDRRQIFLIAGSPFLIAGYSMFLGTNSSQSMVRYAGTFLIAMGSFNQGTFNNAQAAANCRSDSSRNVAIGLANLGSNIGGLIATWTYLPSGAPDFRLGNGICVGCGSGILLLSTGLLVFMKWDNGRREKRDAAAELSGLSEQSIDDLEWKHPEFRWRP</sequence>
<dbReference type="OrthoDB" id="2985014at2759"/>
<evidence type="ECO:0000256" key="7">
    <source>
        <dbReference type="SAM" id="Phobius"/>
    </source>
</evidence>
<dbReference type="Pfam" id="PF07690">
    <property type="entry name" value="MFS_1"/>
    <property type="match status" value="1"/>
</dbReference>
<feature type="transmembrane region" description="Helical" evidence="7">
    <location>
        <begin position="54"/>
        <end position="73"/>
    </location>
</feature>
<evidence type="ECO:0000256" key="3">
    <source>
        <dbReference type="ARBA" id="ARBA00022692"/>
    </source>
</evidence>
<dbReference type="PANTHER" id="PTHR43791">
    <property type="entry name" value="PERMEASE-RELATED"/>
    <property type="match status" value="1"/>
</dbReference>
<feature type="transmembrane region" description="Helical" evidence="7">
    <location>
        <begin position="155"/>
        <end position="177"/>
    </location>
</feature>
<feature type="transmembrane region" description="Helical" evidence="7">
    <location>
        <begin position="129"/>
        <end position="149"/>
    </location>
</feature>
<name>A0A9N9ZA85_9HYPO</name>
<evidence type="ECO:0000256" key="6">
    <source>
        <dbReference type="SAM" id="MobiDB-lite"/>
    </source>
</evidence>
<feature type="transmembrane region" description="Helical" evidence="7">
    <location>
        <begin position="189"/>
        <end position="212"/>
    </location>
</feature>
<evidence type="ECO:0000259" key="8">
    <source>
        <dbReference type="PROSITE" id="PS50850"/>
    </source>
</evidence>
<dbReference type="InterPro" id="IPR011701">
    <property type="entry name" value="MFS"/>
</dbReference>
<dbReference type="EMBL" id="CABFOC020000042">
    <property type="protein sequence ID" value="CAH0051629.1"/>
    <property type="molecule type" value="Genomic_DNA"/>
</dbReference>
<dbReference type="FunFam" id="1.20.1250.20:FF:000013">
    <property type="entry name" value="MFS general substrate transporter"/>
    <property type="match status" value="1"/>
</dbReference>
<gene>
    <name evidence="9" type="ORF">CSOL1703_00014278</name>
</gene>
<evidence type="ECO:0000256" key="5">
    <source>
        <dbReference type="ARBA" id="ARBA00023136"/>
    </source>
</evidence>
<keyword evidence="10" id="KW-1185">Reference proteome</keyword>
<keyword evidence="5 7" id="KW-0472">Membrane</keyword>
<reference evidence="10" key="1">
    <citation type="submission" date="2019-06" db="EMBL/GenBank/DDBJ databases">
        <authorList>
            <person name="Broberg M."/>
        </authorList>
    </citation>
    <scope>NUCLEOTIDE SEQUENCE [LARGE SCALE GENOMIC DNA]</scope>
</reference>
<feature type="domain" description="Major facilitator superfamily (MFS) profile" evidence="8">
    <location>
        <begin position="58"/>
        <end position="480"/>
    </location>
</feature>
<dbReference type="AlphaFoldDB" id="A0A9N9ZA85"/>
<accession>A0A9N9ZA85</accession>
<feature type="transmembrane region" description="Helical" evidence="7">
    <location>
        <begin position="452"/>
        <end position="475"/>
    </location>
</feature>
<proteinExistence type="predicted"/>
<feature type="transmembrane region" description="Helical" evidence="7">
    <location>
        <begin position="336"/>
        <end position="354"/>
    </location>
</feature>
<feature type="transmembrane region" description="Helical" evidence="7">
    <location>
        <begin position="224"/>
        <end position="244"/>
    </location>
</feature>
<dbReference type="PANTHER" id="PTHR43791:SF48">
    <property type="entry name" value="TRANSPORTER, PUTATIVE (AFU_ORTHOLOGUE AFUA_4G01000)-RELATED"/>
    <property type="match status" value="1"/>
</dbReference>
<evidence type="ECO:0000256" key="4">
    <source>
        <dbReference type="ARBA" id="ARBA00022989"/>
    </source>
</evidence>
<reference evidence="9 10" key="2">
    <citation type="submission" date="2021-10" db="EMBL/GenBank/DDBJ databases">
        <authorList>
            <person name="Piombo E."/>
        </authorList>
    </citation>
    <scope>NUCLEOTIDE SEQUENCE [LARGE SCALE GENOMIC DNA]</scope>
</reference>
<comment type="subcellular location">
    <subcellularLocation>
        <location evidence="1">Membrane</location>
        <topology evidence="1">Multi-pass membrane protein</topology>
    </subcellularLocation>
</comment>
<dbReference type="SUPFAM" id="SSF103473">
    <property type="entry name" value="MFS general substrate transporter"/>
    <property type="match status" value="1"/>
</dbReference>
<keyword evidence="4 7" id="KW-1133">Transmembrane helix</keyword>
<protein>
    <recommendedName>
        <fullName evidence="8">Major facilitator superfamily (MFS) profile domain-containing protein</fullName>
    </recommendedName>
</protein>
<dbReference type="Gene3D" id="1.20.1250.20">
    <property type="entry name" value="MFS general substrate transporter like domains"/>
    <property type="match status" value="2"/>
</dbReference>
<evidence type="ECO:0000256" key="1">
    <source>
        <dbReference type="ARBA" id="ARBA00004141"/>
    </source>
</evidence>
<comment type="caution">
    <text evidence="9">The sequence shown here is derived from an EMBL/GenBank/DDBJ whole genome shotgun (WGS) entry which is preliminary data.</text>
</comment>
<evidence type="ECO:0000313" key="9">
    <source>
        <dbReference type="EMBL" id="CAH0051629.1"/>
    </source>
</evidence>
<feature type="transmembrane region" description="Helical" evidence="7">
    <location>
        <begin position="289"/>
        <end position="316"/>
    </location>
</feature>
<dbReference type="Proteomes" id="UP000775872">
    <property type="component" value="Unassembled WGS sequence"/>
</dbReference>
<evidence type="ECO:0000256" key="2">
    <source>
        <dbReference type="ARBA" id="ARBA00022448"/>
    </source>
</evidence>
<dbReference type="InterPro" id="IPR036259">
    <property type="entry name" value="MFS_trans_sf"/>
</dbReference>
<feature type="transmembrane region" description="Helical" evidence="7">
    <location>
        <begin position="361"/>
        <end position="379"/>
    </location>
</feature>
<dbReference type="FunFam" id="1.20.1250.20:FF:000018">
    <property type="entry name" value="MFS transporter permease"/>
    <property type="match status" value="1"/>
</dbReference>
<feature type="region of interest" description="Disordered" evidence="6">
    <location>
        <begin position="1"/>
        <end position="21"/>
    </location>
</feature>
<keyword evidence="3 7" id="KW-0812">Transmembrane</keyword>
<evidence type="ECO:0000313" key="10">
    <source>
        <dbReference type="Proteomes" id="UP000775872"/>
    </source>
</evidence>
<dbReference type="GO" id="GO:0016020">
    <property type="term" value="C:membrane"/>
    <property type="evidence" value="ECO:0007669"/>
    <property type="project" value="UniProtKB-SubCell"/>
</dbReference>